<name>A0AAD6IM72_PENCN</name>
<comment type="similarity">
    <text evidence="2">Belongs to the ustYa family.</text>
</comment>
<dbReference type="AlphaFoldDB" id="A0AAD6IM72"/>
<comment type="caution">
    <text evidence="3">The sequence shown here is derived from an EMBL/GenBank/DDBJ whole genome shotgun (WGS) entry which is preliminary data.</text>
</comment>
<evidence type="ECO:0000256" key="2">
    <source>
        <dbReference type="ARBA" id="ARBA00035112"/>
    </source>
</evidence>
<evidence type="ECO:0000256" key="1">
    <source>
        <dbReference type="ARBA" id="ARBA00004685"/>
    </source>
</evidence>
<dbReference type="GO" id="GO:0043386">
    <property type="term" value="P:mycotoxin biosynthetic process"/>
    <property type="evidence" value="ECO:0007669"/>
    <property type="project" value="InterPro"/>
</dbReference>
<accession>A0AAD6IM72</accession>
<protein>
    <submittedName>
        <fullName evidence="3">Uncharacterized protein</fullName>
    </submittedName>
</protein>
<evidence type="ECO:0000313" key="4">
    <source>
        <dbReference type="Proteomes" id="UP001219568"/>
    </source>
</evidence>
<dbReference type="Proteomes" id="UP001219568">
    <property type="component" value="Unassembled WGS sequence"/>
</dbReference>
<reference evidence="3" key="2">
    <citation type="submission" date="2023-01" db="EMBL/GenBank/DDBJ databases">
        <authorList>
            <person name="Petersen C."/>
        </authorList>
    </citation>
    <scope>NUCLEOTIDE SEQUENCE</scope>
    <source>
        <strain evidence="3">IBT 15450</strain>
    </source>
</reference>
<evidence type="ECO:0000313" key="3">
    <source>
        <dbReference type="EMBL" id="KAJ6052684.1"/>
    </source>
</evidence>
<feature type="non-terminal residue" evidence="3">
    <location>
        <position position="1"/>
    </location>
</feature>
<dbReference type="PANTHER" id="PTHR33365">
    <property type="entry name" value="YALI0B05434P"/>
    <property type="match status" value="1"/>
</dbReference>
<gene>
    <name evidence="3" type="ORF">N7460_003218</name>
</gene>
<comment type="pathway">
    <text evidence="1">Mycotoxin biosynthesis.</text>
</comment>
<proteinExistence type="inferred from homology"/>
<dbReference type="InterPro" id="IPR021765">
    <property type="entry name" value="UstYa-like"/>
</dbReference>
<reference evidence="3" key="1">
    <citation type="journal article" date="2023" name="IMA Fungus">
        <title>Comparative genomic study of the Penicillium genus elucidates a diverse pangenome and 15 lateral gene transfer events.</title>
        <authorList>
            <person name="Petersen C."/>
            <person name="Sorensen T."/>
            <person name="Nielsen M.R."/>
            <person name="Sondergaard T.E."/>
            <person name="Sorensen J.L."/>
            <person name="Fitzpatrick D.A."/>
            <person name="Frisvad J.C."/>
            <person name="Nielsen K.L."/>
        </authorList>
    </citation>
    <scope>NUCLEOTIDE SEQUENCE</scope>
    <source>
        <strain evidence="3">IBT 15450</strain>
    </source>
</reference>
<organism evidence="3 4">
    <name type="scientific">Penicillium canescens</name>
    <dbReference type="NCBI Taxonomy" id="5083"/>
    <lineage>
        <taxon>Eukaryota</taxon>
        <taxon>Fungi</taxon>
        <taxon>Dikarya</taxon>
        <taxon>Ascomycota</taxon>
        <taxon>Pezizomycotina</taxon>
        <taxon>Eurotiomycetes</taxon>
        <taxon>Eurotiomycetidae</taxon>
        <taxon>Eurotiales</taxon>
        <taxon>Aspergillaceae</taxon>
        <taxon>Penicillium</taxon>
    </lineage>
</organism>
<dbReference type="Pfam" id="PF11807">
    <property type="entry name" value="UstYa"/>
    <property type="match status" value="1"/>
</dbReference>
<dbReference type="EMBL" id="JAQJZL010000002">
    <property type="protein sequence ID" value="KAJ6052684.1"/>
    <property type="molecule type" value="Genomic_DNA"/>
</dbReference>
<keyword evidence="4" id="KW-1185">Reference proteome</keyword>
<dbReference type="PANTHER" id="PTHR33365:SF4">
    <property type="entry name" value="CYCLOCHLOROTINE BIOSYNTHESIS PROTEIN O"/>
    <property type="match status" value="1"/>
</dbReference>
<sequence length="289" mass="33124">SDPAYVGLEHEPDAELVEDIATQRPSRSTLLTRAFSPNAWSLVTFVLLTLLISKFPRCGCDARFRFVRMARIMRKKVPNNRILLDMPEPLLRLEKRRFTNGVRDDSNSNLYSSINPDELHGSYSRYYSFHCRSNGSIGRYFRLEDSEVSLLNQDPELPALTKMHSNERIAKEGFYGGPDVLHSLHCLNAIRKHLDLEYYSDSMALPPEYRRIHVDHCVDHLRQAILCHGDLTPVTMKPVAANTSLPYSVTLYLGQTEREHTCRSTEAIRNWVTARGQRTGHIEAHHPNP</sequence>